<dbReference type="Proteomes" id="UP000321393">
    <property type="component" value="Unassembled WGS sequence"/>
</dbReference>
<dbReference type="Gene3D" id="1.10.8.60">
    <property type="match status" value="1"/>
</dbReference>
<comment type="caution">
    <text evidence="1">The sequence shown here is derived from an EMBL/GenBank/DDBJ whole genome shotgun (WGS) entry which is preliminary data.</text>
</comment>
<gene>
    <name evidence="2" type="ORF">E5676_scaffold228G00790</name>
    <name evidence="1" type="ORF">E6C27_scaffold125G002440</name>
</gene>
<keyword evidence="1" id="KW-0378">Hydrolase</keyword>
<dbReference type="EMBL" id="SSTD01006366">
    <property type="protein sequence ID" value="TYK20375.1"/>
    <property type="molecule type" value="Genomic_DNA"/>
</dbReference>
<reference evidence="3 4" key="1">
    <citation type="submission" date="2019-08" db="EMBL/GenBank/DDBJ databases">
        <title>Draft genome sequences of two oriental melons (Cucumis melo L. var makuwa).</title>
        <authorList>
            <person name="Kwon S.-Y."/>
        </authorList>
    </citation>
    <scope>NUCLEOTIDE SEQUENCE [LARGE SCALE GENOMIC DNA]</scope>
    <source>
        <strain evidence="4">cv. Chang Bougi</strain>
        <strain evidence="3">cv. SW 3</strain>
        <tissue evidence="1">Leaf</tissue>
    </source>
</reference>
<dbReference type="GO" id="GO:0008233">
    <property type="term" value="F:peptidase activity"/>
    <property type="evidence" value="ECO:0007669"/>
    <property type="project" value="UniProtKB-KW"/>
</dbReference>
<evidence type="ECO:0000313" key="3">
    <source>
        <dbReference type="Proteomes" id="UP000321393"/>
    </source>
</evidence>
<dbReference type="GO" id="GO:0006508">
    <property type="term" value="P:proteolysis"/>
    <property type="evidence" value="ECO:0007669"/>
    <property type="project" value="UniProtKB-KW"/>
</dbReference>
<dbReference type="STRING" id="1194695.A0A5A7TG46"/>
<evidence type="ECO:0000313" key="2">
    <source>
        <dbReference type="EMBL" id="TYK20375.1"/>
    </source>
</evidence>
<proteinExistence type="predicted"/>
<dbReference type="Proteomes" id="UP000321947">
    <property type="component" value="Unassembled WGS sequence"/>
</dbReference>
<sequence>MNGAFDAELKVIYTKGGMFALRERRVRVTQEDFEMAVAKVMKKETDKGNCSCKGYFPFRVSWSTKNMKNELGVLIFHVLNLPCLYQVVMTIRYLTEAHTILSW</sequence>
<organism evidence="1 3">
    <name type="scientific">Cucumis melo var. makuwa</name>
    <name type="common">Oriental melon</name>
    <dbReference type="NCBI Taxonomy" id="1194695"/>
    <lineage>
        <taxon>Eukaryota</taxon>
        <taxon>Viridiplantae</taxon>
        <taxon>Streptophyta</taxon>
        <taxon>Embryophyta</taxon>
        <taxon>Tracheophyta</taxon>
        <taxon>Spermatophyta</taxon>
        <taxon>Magnoliopsida</taxon>
        <taxon>eudicotyledons</taxon>
        <taxon>Gunneridae</taxon>
        <taxon>Pentapetalae</taxon>
        <taxon>rosids</taxon>
        <taxon>fabids</taxon>
        <taxon>Cucurbitales</taxon>
        <taxon>Cucurbitaceae</taxon>
        <taxon>Benincaseae</taxon>
        <taxon>Cucumis</taxon>
    </lineage>
</organism>
<dbReference type="AlphaFoldDB" id="A0A5A7TG46"/>
<dbReference type="EMBL" id="SSTE01017007">
    <property type="protein sequence ID" value="KAA0041016.1"/>
    <property type="molecule type" value="Genomic_DNA"/>
</dbReference>
<protein>
    <submittedName>
        <fullName evidence="1">26S protease regulatory subunit 8-like protein A</fullName>
    </submittedName>
</protein>
<accession>A0A5A7TG46</accession>
<evidence type="ECO:0000313" key="4">
    <source>
        <dbReference type="Proteomes" id="UP000321947"/>
    </source>
</evidence>
<dbReference type="OrthoDB" id="9443236at2759"/>
<keyword evidence="1" id="KW-0645">Protease</keyword>
<evidence type="ECO:0000313" key="1">
    <source>
        <dbReference type="EMBL" id="KAA0041016.1"/>
    </source>
</evidence>
<name>A0A5A7TG46_CUCMM</name>